<dbReference type="OrthoDB" id="3160134at2759"/>
<dbReference type="EMBL" id="LUEZ02000013">
    <property type="protein sequence ID" value="RDB27960.1"/>
    <property type="molecule type" value="Genomic_DNA"/>
</dbReference>
<organism evidence="2 3">
    <name type="scientific">Hypsizygus marmoreus</name>
    <name type="common">White beech mushroom</name>
    <name type="synonym">Agaricus marmoreus</name>
    <dbReference type="NCBI Taxonomy" id="39966"/>
    <lineage>
        <taxon>Eukaryota</taxon>
        <taxon>Fungi</taxon>
        <taxon>Dikarya</taxon>
        <taxon>Basidiomycota</taxon>
        <taxon>Agaricomycotina</taxon>
        <taxon>Agaricomycetes</taxon>
        <taxon>Agaricomycetidae</taxon>
        <taxon>Agaricales</taxon>
        <taxon>Tricholomatineae</taxon>
        <taxon>Lyophyllaceae</taxon>
        <taxon>Hypsizygus</taxon>
    </lineage>
</organism>
<accession>A0A369K3A3</accession>
<name>A0A369K3A3_HYPMA</name>
<dbReference type="Pfam" id="PF20414">
    <property type="entry name" value="DUF6698"/>
    <property type="match status" value="1"/>
</dbReference>
<dbReference type="STRING" id="39966.A0A369K3A3"/>
<sequence>MSSSDDENHPPSSHYSQQPRESALRLGPRKKPSHSDPLIHNGRHFGRTVNALCNVPALLTNGIAMRTAELLGDAEAGVDDHGPVSSEDSSREFRVFKSLLKIAPTLEERVMTCSQEELRLIGDLIQKGSCSARSDDTKSLKSAVIDWITPRNEPLIPPLPRNVKSCRGFHHEATGALLCPANLDWSDPEVKTKLRDGEYIVPGDQWPILIYKDYKYDPNDPWAGLLRSKILVYVRFALSSSPVFCRTDIATDSQRFYDSIIEFLEDPMEKEEVSDLLTFWNRTIFPAYASAKRPITKDSVLSRLKERRAAAALSQIQAATALTQMQGGSAPRHRGL</sequence>
<evidence type="ECO:0000313" key="3">
    <source>
        <dbReference type="Proteomes" id="UP000076154"/>
    </source>
</evidence>
<feature type="compositionally biased region" description="Polar residues" evidence="1">
    <location>
        <begin position="10"/>
        <end position="20"/>
    </location>
</feature>
<keyword evidence="3" id="KW-1185">Reference proteome</keyword>
<protein>
    <submittedName>
        <fullName evidence="2">Uncharacterized protein</fullName>
    </submittedName>
</protein>
<proteinExistence type="predicted"/>
<dbReference type="InterPro" id="IPR046521">
    <property type="entry name" value="DUF6698"/>
</dbReference>
<evidence type="ECO:0000256" key="1">
    <source>
        <dbReference type="SAM" id="MobiDB-lite"/>
    </source>
</evidence>
<feature type="region of interest" description="Disordered" evidence="1">
    <location>
        <begin position="1"/>
        <end position="42"/>
    </location>
</feature>
<evidence type="ECO:0000313" key="2">
    <source>
        <dbReference type="EMBL" id="RDB27960.1"/>
    </source>
</evidence>
<dbReference type="InParanoid" id="A0A369K3A3"/>
<reference evidence="2" key="1">
    <citation type="submission" date="2018-04" db="EMBL/GenBank/DDBJ databases">
        <title>Whole genome sequencing of Hypsizygus marmoreus.</title>
        <authorList>
            <person name="Choi I.-G."/>
            <person name="Min B."/>
            <person name="Kim J.-G."/>
            <person name="Kim S."/>
            <person name="Oh Y.-L."/>
            <person name="Kong W.-S."/>
            <person name="Park H."/>
            <person name="Jeong J."/>
            <person name="Song E.-S."/>
        </authorList>
    </citation>
    <scope>NUCLEOTIDE SEQUENCE [LARGE SCALE GENOMIC DNA]</scope>
    <source>
        <strain evidence="2">51987-8</strain>
    </source>
</reference>
<dbReference type="AlphaFoldDB" id="A0A369K3A3"/>
<comment type="caution">
    <text evidence="2">The sequence shown here is derived from an EMBL/GenBank/DDBJ whole genome shotgun (WGS) entry which is preliminary data.</text>
</comment>
<dbReference type="Proteomes" id="UP000076154">
    <property type="component" value="Unassembled WGS sequence"/>
</dbReference>
<gene>
    <name evidence="2" type="ORF">Hypma_002108</name>
</gene>